<accession>A0A412PEA3</accession>
<comment type="caution">
    <text evidence="10">The sequence shown here is derived from an EMBL/GenBank/DDBJ whole genome shotgun (WGS) entry which is preliminary data.</text>
</comment>
<dbReference type="GO" id="GO:0051301">
    <property type="term" value="P:cell division"/>
    <property type="evidence" value="ECO:0007669"/>
    <property type="project" value="UniProtKB-KW"/>
</dbReference>
<feature type="transmembrane region" description="Helical" evidence="7">
    <location>
        <begin position="176"/>
        <end position="193"/>
    </location>
</feature>
<reference evidence="10 11" key="1">
    <citation type="submission" date="2018-08" db="EMBL/GenBank/DDBJ databases">
        <title>A genome reference for cultivated species of the human gut microbiota.</title>
        <authorList>
            <person name="Zou Y."/>
            <person name="Xue W."/>
            <person name="Luo G."/>
        </authorList>
    </citation>
    <scope>NUCLEOTIDE SEQUENCE [LARGE SCALE GENOMIC DNA]</scope>
    <source>
        <strain evidence="10 11">AF18-46</strain>
    </source>
</reference>
<dbReference type="GO" id="GO:0051992">
    <property type="term" value="F:UDP-N-acetylmuramoyl-L-alanyl-D-glutamyl-meso-2,6-diaminopimelyl-D-alanyl-D-alanine:undecaprenyl-phosphate transferase activity"/>
    <property type="evidence" value="ECO:0007669"/>
    <property type="project" value="RHEA"/>
</dbReference>
<dbReference type="InterPro" id="IPR003524">
    <property type="entry name" value="PNAcMuramoyl-5peptid_Trfase"/>
</dbReference>
<feature type="transmembrane region" description="Helical" evidence="7">
    <location>
        <begin position="49"/>
        <end position="75"/>
    </location>
</feature>
<keyword evidence="4 7" id="KW-0812">Transmembrane</keyword>
<proteinExistence type="inferred from homology"/>
<sequence>MSIFQMSLYFVLSLSIVLVTMPFLIQYLKKLSFKQTVSEYALEDDKKKAGTPIMGGILFIVVPVVLTLIFVKGIFQDLDTLIVLLAFMGYGLIGFVDDFLIAVLKNNQGLKPLHKFLMQVLLAVVFFMLYRSHASLEITLPITRIVLPLGIAYFFLVLFMFAGSSNAVNLTDGMDGLSSGVSIIALIPYLVITLKQEKIGLAIFVVCLIGALLGYLYYNKKPARVFMGDTGSLALGGVLAALAMITKTELLLILIAGVPVIETLCVMIQIGSVKMRHKKVFPYTPIHYAFRIKGMPEVSIVRMFWLVEAILAGIGLLIGIC</sequence>
<evidence type="ECO:0000256" key="4">
    <source>
        <dbReference type="ARBA" id="ARBA00022692"/>
    </source>
</evidence>
<protein>
    <recommendedName>
        <fullName evidence="7 8">Phospho-N-acetylmuramoyl-pentapeptide-transferase</fullName>
        <ecNumber evidence="7 8">2.7.8.13</ecNumber>
    </recommendedName>
    <alternativeName>
        <fullName evidence="7">UDP-MurNAc-pentapeptide phosphotransferase</fullName>
    </alternativeName>
</protein>
<dbReference type="EMBL" id="QRWX01000002">
    <property type="protein sequence ID" value="RGT55947.1"/>
    <property type="molecule type" value="Genomic_DNA"/>
</dbReference>
<evidence type="ECO:0000313" key="11">
    <source>
        <dbReference type="Proteomes" id="UP000284731"/>
    </source>
</evidence>
<feature type="transmembrane region" description="Helical" evidence="7">
    <location>
        <begin position="116"/>
        <end position="133"/>
    </location>
</feature>
<keyword evidence="7 9" id="KW-0460">Magnesium</keyword>
<evidence type="ECO:0000256" key="6">
    <source>
        <dbReference type="ARBA" id="ARBA00023136"/>
    </source>
</evidence>
<dbReference type="GO" id="GO:0008360">
    <property type="term" value="P:regulation of cell shape"/>
    <property type="evidence" value="ECO:0007669"/>
    <property type="project" value="UniProtKB-KW"/>
</dbReference>
<keyword evidence="7" id="KW-0132">Cell division</keyword>
<feature type="transmembrane region" description="Helical" evidence="7">
    <location>
        <begin position="81"/>
        <end position="104"/>
    </location>
</feature>
<dbReference type="GO" id="GO:0009252">
    <property type="term" value="P:peptidoglycan biosynthetic process"/>
    <property type="evidence" value="ECO:0007669"/>
    <property type="project" value="UniProtKB-UniRule"/>
</dbReference>
<evidence type="ECO:0000313" key="10">
    <source>
        <dbReference type="EMBL" id="RGT55947.1"/>
    </source>
</evidence>
<feature type="transmembrane region" description="Helical" evidence="7">
    <location>
        <begin position="225"/>
        <end position="245"/>
    </location>
</feature>
<gene>
    <name evidence="7" type="primary">mraY</name>
    <name evidence="10" type="ORF">DWX20_03835</name>
</gene>
<keyword evidence="7" id="KW-0573">Peptidoglycan synthesis</keyword>
<evidence type="ECO:0000256" key="9">
    <source>
        <dbReference type="PIRSR" id="PIRSR600715-1"/>
    </source>
</evidence>
<evidence type="ECO:0000256" key="2">
    <source>
        <dbReference type="ARBA" id="ARBA00005583"/>
    </source>
</evidence>
<dbReference type="EC" id="2.7.8.13" evidence="7 8"/>
<keyword evidence="7" id="KW-0131">Cell cycle</keyword>
<dbReference type="GO" id="GO:0071555">
    <property type="term" value="P:cell wall organization"/>
    <property type="evidence" value="ECO:0007669"/>
    <property type="project" value="UniProtKB-KW"/>
</dbReference>
<keyword evidence="7 9" id="KW-0479">Metal-binding</keyword>
<evidence type="ECO:0000256" key="5">
    <source>
        <dbReference type="ARBA" id="ARBA00022989"/>
    </source>
</evidence>
<comment type="catalytic activity">
    <reaction evidence="7">
        <text>UDP-N-acetyl-alpha-D-muramoyl-L-alanyl-gamma-D-glutamyl-meso-2,6-diaminopimeloyl-D-alanyl-D-alanine + di-trans,octa-cis-undecaprenyl phosphate = di-trans,octa-cis-undecaprenyl diphospho-N-acetyl-alpha-D-muramoyl-L-alanyl-D-glutamyl-meso-2,6-diaminopimeloyl-D-alanyl-D-alanine + UMP</text>
        <dbReference type="Rhea" id="RHEA:28386"/>
        <dbReference type="ChEBI" id="CHEBI:57865"/>
        <dbReference type="ChEBI" id="CHEBI:60392"/>
        <dbReference type="ChEBI" id="CHEBI:61386"/>
        <dbReference type="ChEBI" id="CHEBI:61387"/>
        <dbReference type="EC" id="2.7.8.13"/>
    </reaction>
</comment>
<organism evidence="10 11">
    <name type="scientific">Solobacterium moorei</name>
    <dbReference type="NCBI Taxonomy" id="102148"/>
    <lineage>
        <taxon>Bacteria</taxon>
        <taxon>Bacillati</taxon>
        <taxon>Bacillota</taxon>
        <taxon>Erysipelotrichia</taxon>
        <taxon>Erysipelotrichales</taxon>
        <taxon>Erysipelotrichaceae</taxon>
        <taxon>Solobacterium</taxon>
    </lineage>
</organism>
<dbReference type="PANTHER" id="PTHR22926">
    <property type="entry name" value="PHOSPHO-N-ACETYLMURAMOYL-PENTAPEPTIDE-TRANSFERASE"/>
    <property type="match status" value="1"/>
</dbReference>
<evidence type="ECO:0000256" key="1">
    <source>
        <dbReference type="ARBA" id="ARBA00004141"/>
    </source>
</evidence>
<dbReference type="AlphaFoldDB" id="A0A412PEA3"/>
<dbReference type="PANTHER" id="PTHR22926:SF5">
    <property type="entry name" value="PHOSPHO-N-ACETYLMURAMOYL-PENTAPEPTIDE-TRANSFERASE HOMOLOG"/>
    <property type="match status" value="1"/>
</dbReference>
<comment type="similarity">
    <text evidence="2 7">Belongs to the glycosyltransferase 4 family. MraY subfamily.</text>
</comment>
<keyword evidence="6 7" id="KW-0472">Membrane</keyword>
<keyword evidence="5 7" id="KW-1133">Transmembrane helix</keyword>
<keyword evidence="3 7" id="KW-0808">Transferase</keyword>
<dbReference type="CDD" id="cd06852">
    <property type="entry name" value="GT_MraY"/>
    <property type="match status" value="1"/>
</dbReference>
<dbReference type="GO" id="GO:0005886">
    <property type="term" value="C:plasma membrane"/>
    <property type="evidence" value="ECO:0007669"/>
    <property type="project" value="UniProtKB-SubCell"/>
</dbReference>
<keyword evidence="7" id="KW-0961">Cell wall biogenesis/degradation</keyword>
<feature type="binding site" evidence="9">
    <location>
        <position position="169"/>
    </location>
    <ligand>
        <name>Mg(2+)</name>
        <dbReference type="ChEBI" id="CHEBI:18420"/>
    </ligand>
</feature>
<feature type="transmembrane region" description="Helical" evidence="7">
    <location>
        <begin position="251"/>
        <end position="270"/>
    </location>
</feature>
<evidence type="ECO:0000256" key="8">
    <source>
        <dbReference type="NCBIfam" id="TIGR00445"/>
    </source>
</evidence>
<dbReference type="NCBIfam" id="TIGR00445">
    <property type="entry name" value="mraY"/>
    <property type="match status" value="1"/>
</dbReference>
<dbReference type="PROSITE" id="PS01348">
    <property type="entry name" value="MRAY_2"/>
    <property type="match status" value="1"/>
</dbReference>
<feature type="transmembrane region" description="Helical" evidence="7">
    <location>
        <begin position="6"/>
        <end position="28"/>
    </location>
</feature>
<dbReference type="Proteomes" id="UP000284731">
    <property type="component" value="Unassembled WGS sequence"/>
</dbReference>
<dbReference type="InterPro" id="IPR000715">
    <property type="entry name" value="Glycosyl_transferase_4"/>
</dbReference>
<name>A0A412PEA3_9FIRM</name>
<dbReference type="HAMAP" id="MF_00038">
    <property type="entry name" value="MraY"/>
    <property type="match status" value="1"/>
</dbReference>
<comment type="cofactor">
    <cofactor evidence="7 9">
        <name>Mg(2+)</name>
        <dbReference type="ChEBI" id="CHEBI:18420"/>
    </cofactor>
</comment>
<comment type="subcellular location">
    <subcellularLocation>
        <location evidence="7">Cell membrane</location>
        <topology evidence="7">Multi-pass membrane protein</topology>
    </subcellularLocation>
    <subcellularLocation>
        <location evidence="1">Membrane</location>
        <topology evidence="1">Multi-pass membrane protein</topology>
    </subcellularLocation>
</comment>
<feature type="transmembrane region" description="Helical" evidence="7">
    <location>
        <begin position="300"/>
        <end position="320"/>
    </location>
</feature>
<keyword evidence="7" id="KW-0133">Cell shape</keyword>
<evidence type="ECO:0000256" key="7">
    <source>
        <dbReference type="HAMAP-Rule" id="MF_00038"/>
    </source>
</evidence>
<feature type="transmembrane region" description="Helical" evidence="7">
    <location>
        <begin position="199"/>
        <end position="218"/>
    </location>
</feature>
<feature type="binding site" evidence="9">
    <location>
        <position position="229"/>
    </location>
    <ligand>
        <name>Mg(2+)</name>
        <dbReference type="ChEBI" id="CHEBI:18420"/>
    </ligand>
</feature>
<dbReference type="UniPathway" id="UPA00219"/>
<dbReference type="GO" id="GO:0008963">
    <property type="term" value="F:phospho-N-acetylmuramoyl-pentapeptide-transferase activity"/>
    <property type="evidence" value="ECO:0007669"/>
    <property type="project" value="UniProtKB-UniRule"/>
</dbReference>
<comment type="function">
    <text evidence="7">Catalyzes the initial step of the lipid cycle reactions in the biosynthesis of the cell wall peptidoglycan: transfers peptidoglycan precursor phospho-MurNAc-pentapeptide from UDP-MurNAc-pentapeptide onto the lipid carrier undecaprenyl phosphate, yielding undecaprenyl-pyrophosphoryl-MurNAc-pentapeptide, known as lipid I.</text>
</comment>
<dbReference type="Pfam" id="PF00953">
    <property type="entry name" value="Glycos_transf_4"/>
    <property type="match status" value="1"/>
</dbReference>
<comment type="pathway">
    <text evidence="7">Cell wall biogenesis; peptidoglycan biosynthesis.</text>
</comment>
<keyword evidence="7" id="KW-1003">Cell membrane</keyword>
<dbReference type="RefSeq" id="WP_118764558.1">
    <property type="nucleotide sequence ID" value="NZ_CABJCF010000002.1"/>
</dbReference>
<feature type="transmembrane region" description="Helical" evidence="7">
    <location>
        <begin position="145"/>
        <end position="164"/>
    </location>
</feature>
<evidence type="ECO:0000256" key="3">
    <source>
        <dbReference type="ARBA" id="ARBA00022679"/>
    </source>
</evidence>
<dbReference type="GO" id="GO:0046872">
    <property type="term" value="F:metal ion binding"/>
    <property type="evidence" value="ECO:0007669"/>
    <property type="project" value="UniProtKB-KW"/>
</dbReference>
<dbReference type="InterPro" id="IPR018480">
    <property type="entry name" value="PNAcMuramoyl-5peptid_Trfase_CS"/>
</dbReference>